<name>A0A6G0ZAM9_APHCR</name>
<protein>
    <submittedName>
        <fullName evidence="1">RhoGEF domain-containing protein gxcJ-like isoform X3</fullName>
    </submittedName>
</protein>
<sequence>MTKYNSVEEISTTVFQPMDSSDNESKSKVVKKYQNKTNLLRNLHLLNIDLMSYHQNHKILILLIFLLVTNKLQRRKNRNQKIN</sequence>
<dbReference type="Proteomes" id="UP000478052">
    <property type="component" value="Unassembled WGS sequence"/>
</dbReference>
<evidence type="ECO:0000313" key="2">
    <source>
        <dbReference type="Proteomes" id="UP000478052"/>
    </source>
</evidence>
<reference evidence="1 2" key="1">
    <citation type="submission" date="2019-08" db="EMBL/GenBank/DDBJ databases">
        <title>Whole genome of Aphis craccivora.</title>
        <authorList>
            <person name="Voronova N.V."/>
            <person name="Shulinski R.S."/>
            <person name="Bandarenka Y.V."/>
            <person name="Zhorov D.G."/>
            <person name="Warner D."/>
        </authorList>
    </citation>
    <scope>NUCLEOTIDE SEQUENCE [LARGE SCALE GENOMIC DNA]</scope>
    <source>
        <strain evidence="1">180601</strain>
        <tissue evidence="1">Whole Body</tissue>
    </source>
</reference>
<accession>A0A6G0ZAM9</accession>
<dbReference type="EMBL" id="VUJU01000876">
    <property type="protein sequence ID" value="KAF0767878.1"/>
    <property type="molecule type" value="Genomic_DNA"/>
</dbReference>
<gene>
    <name evidence="1" type="ORF">FWK35_00009380</name>
</gene>
<dbReference type="AlphaFoldDB" id="A0A6G0ZAM9"/>
<organism evidence="1 2">
    <name type="scientific">Aphis craccivora</name>
    <name type="common">Cowpea aphid</name>
    <dbReference type="NCBI Taxonomy" id="307492"/>
    <lineage>
        <taxon>Eukaryota</taxon>
        <taxon>Metazoa</taxon>
        <taxon>Ecdysozoa</taxon>
        <taxon>Arthropoda</taxon>
        <taxon>Hexapoda</taxon>
        <taxon>Insecta</taxon>
        <taxon>Pterygota</taxon>
        <taxon>Neoptera</taxon>
        <taxon>Paraneoptera</taxon>
        <taxon>Hemiptera</taxon>
        <taxon>Sternorrhyncha</taxon>
        <taxon>Aphidomorpha</taxon>
        <taxon>Aphidoidea</taxon>
        <taxon>Aphididae</taxon>
        <taxon>Aphidini</taxon>
        <taxon>Aphis</taxon>
        <taxon>Aphis</taxon>
    </lineage>
</organism>
<keyword evidence="2" id="KW-1185">Reference proteome</keyword>
<proteinExistence type="predicted"/>
<evidence type="ECO:0000313" key="1">
    <source>
        <dbReference type="EMBL" id="KAF0767878.1"/>
    </source>
</evidence>
<comment type="caution">
    <text evidence="1">The sequence shown here is derived from an EMBL/GenBank/DDBJ whole genome shotgun (WGS) entry which is preliminary data.</text>
</comment>